<dbReference type="Pfam" id="PF11185">
    <property type="entry name" value="DUF2971"/>
    <property type="match status" value="1"/>
</dbReference>
<sequence>MAGRMPEKLYKYYSISDRSLKAVKDQAIYFSPPNKFNDPFDSAVMAPIAEPSPQEKLELHTRLKHERSSEDPFPDDLHLLTPEDAWICVKKVVEDVRDDFRSRFLNLRGVACFSEVNDSILMWSHYARAHTGFCLEFNTSGDLFSKARRVEYKNSFPELSVNELLLKQNAEHLIDLSCTKHESWAYEREWRLIHRDGGTVYNYSAEELTGVYFGSNIDSSFLEIICLILRGQNEHIKFYYGGMDSSSFSVNFREVGYCSHLEKSRMES</sequence>
<keyword evidence="2" id="KW-1185">Reference proteome</keyword>
<evidence type="ECO:0000313" key="1">
    <source>
        <dbReference type="EMBL" id="MDT0618312.1"/>
    </source>
</evidence>
<dbReference type="Proteomes" id="UP001259982">
    <property type="component" value="Unassembled WGS sequence"/>
</dbReference>
<evidence type="ECO:0000313" key="2">
    <source>
        <dbReference type="Proteomes" id="UP001259982"/>
    </source>
</evidence>
<dbReference type="EMBL" id="JAVRHY010000005">
    <property type="protein sequence ID" value="MDT0618312.1"/>
    <property type="molecule type" value="Genomic_DNA"/>
</dbReference>
<organism evidence="1 2">
    <name type="scientific">Spectribacter acetivorans</name>
    <dbReference type="NCBI Taxonomy" id="3075603"/>
    <lineage>
        <taxon>Bacteria</taxon>
        <taxon>Pseudomonadati</taxon>
        <taxon>Pseudomonadota</taxon>
        <taxon>Gammaproteobacteria</taxon>
        <taxon>Salinisphaerales</taxon>
        <taxon>Salinisphaeraceae</taxon>
        <taxon>Spectribacter</taxon>
    </lineage>
</organism>
<dbReference type="RefSeq" id="WP_311658409.1">
    <property type="nucleotide sequence ID" value="NZ_JAVRHY010000005.1"/>
</dbReference>
<accession>A0ABU3B779</accession>
<protein>
    <submittedName>
        <fullName evidence="1">DUF2971 domain-containing protein</fullName>
    </submittedName>
</protein>
<dbReference type="InterPro" id="IPR021352">
    <property type="entry name" value="DUF2971"/>
</dbReference>
<reference evidence="1 2" key="1">
    <citation type="submission" date="2023-09" db="EMBL/GenBank/DDBJ databases">
        <authorList>
            <person name="Rey-Velasco X."/>
        </authorList>
    </citation>
    <scope>NUCLEOTIDE SEQUENCE [LARGE SCALE GENOMIC DNA]</scope>
    <source>
        <strain evidence="1 2">P385</strain>
    </source>
</reference>
<comment type="caution">
    <text evidence="1">The sequence shown here is derived from an EMBL/GenBank/DDBJ whole genome shotgun (WGS) entry which is preliminary data.</text>
</comment>
<gene>
    <name evidence="1" type="ORF">RM531_07475</name>
</gene>
<name>A0ABU3B779_9GAMM</name>
<proteinExistence type="predicted"/>